<feature type="region of interest" description="Disordered" evidence="3">
    <location>
        <begin position="1540"/>
        <end position="1613"/>
    </location>
</feature>
<dbReference type="OrthoDB" id="10255969at2759"/>
<dbReference type="InterPro" id="IPR026082">
    <property type="entry name" value="ABCA"/>
</dbReference>
<dbReference type="GO" id="GO:0016020">
    <property type="term" value="C:membrane"/>
    <property type="evidence" value="ECO:0007669"/>
    <property type="project" value="InterPro"/>
</dbReference>
<dbReference type="InterPro" id="IPR003593">
    <property type="entry name" value="AAA+_ATPase"/>
</dbReference>
<sequence length="1613" mass="180740">MSSHLKPLLVKEFLISKRNKKQIVCELLVPLFIIPFIIGVAFTLDSLKSPSRGVYDNFNPIQPFRGRLRVGNIRSKDYTAFENLAFGAGGVEVVDIGRNGQFDVVFRKFDIANKQFEYYITTNDVTGQWLNNEPYIGPGLADAELGRIKESENNIVMMQNFVDTILLKLCGISNNIMPLAGYFPLKKYDTTVITITFSYIHIILVVATLIPMAMLIKDVVNEIETEMKTYLLVMGMSRISYYFTVFIVGSIKMLIVMVLVAGSFFFVLKFKVSFFIFVLSFFFALYSVAFALLCATLIQRIGLSVTVNMIGSIGLIGLAKVTAINRLRVARMCFFALNPVAALSMGIADLEASERFGAPVSVFSSFRFRFNLLHALIFLIVDTLFIMGLTIVMDFVIPSVDSASIDFSALWDRCRKKEHTEKQISVKLDETDFEPVNRTDEPGVDVLGLRKRWNNSPNYAVYRVTFQAYPGDITALLGHNGAGKSTTFSCLTGYTKPTAGEVKVTYVAVEEDLSAAREYIGYCPQGNPLFDKLTCIEHLRLAAHLRDSFAGDDDCLEILEEVGLKDAVEVLAKDLSGGMKRKLCVAMALVGRSKVVLLDEPTAGMDPTARRQIGDILDQFKDDRTIILTTHYMDEADLLSDRIMIMVKGKIICSGSSSFLKNRFGTGFLLVITLNSTAKPPNEFCKKILSLVKKNAEGSKMLGSPASQFTINLPYDSKKHFVKLFRQLEMNKQNLQIDSFGLSVNTLEQVFIKVGEKAEKESGHKVSGKIVSNAKKIEKQDHERNPNFLTQFFALTNRNMIYFCRFRTRYILPFLMCILIHVCLFIGNLDEDSDDHDASHHRADQTMFTRRLPKSTVVSNSADHIKQKYCSYCSFKTMSFDIDGLRKSWFDFPPYSIGYFHNPGNSTAYLVSNAYLSGGKVMALNVFHNLLFNNDILTNIKVGVQKGRITAEELSLDIEAIFTSVLATFVLTFGITMLLNTVITERVVKFKHQLHLASATRFLYWLVQFTTDLSYFAPLATLSTGLMIYALKLNFACSLGLVPILILYFTGSSLANYVLSYAFGSPTKRLVFVMSFHSVVPLFVMITYMSVSSIIAIIFGFKDVKEAGGIMILMRGIFPSLNLAISQSSTAIICTRNSSITSIYNEKFFQLEPKNENLLALLGLGINVLLYGVLLVVIEKGWIRKFFEQRHAKKFEDSLIPAVDEDVDVDEERKRIETLSDGDQALCIRNLYKFYSKNKCAVQDLSFAIGSNECFGLLGVNGAGKTTTFDMITNMTVSTSGSATIFGEDVEDTPQIGYCPQFDALSTSLTGRETLSLLGRLNGFAGVDERVDMVLECVLLTSKANDLVSTYSGGQKRRLSIAVCLMSGSKFLVLDEPTAGVDPSTRRHIWDLLTAMRHQNKAILLTTHSMEECEALCTRIGFLKGGRLCGVGTSQHLKSRYGNTYALTFIIAEASKETMDFVDNQVCVRFKVVAKDISEKHSALSWTLPKKKKVLWSQTYEKFEKFVKELNDMYGSEVVKEFYLVQDSLEQVFTRLANREEDPEKRLQRKLRKQEKKKEKREKKMAKKKAKEEKDSDIVETDTTQGGGTTHATTNAIDTTYTGNTATATRDIP</sequence>
<evidence type="ECO:0000256" key="1">
    <source>
        <dbReference type="ARBA" id="ARBA00022741"/>
    </source>
</evidence>
<dbReference type="PANTHER" id="PTHR19229">
    <property type="entry name" value="ATP-BINDING CASSETTE TRANSPORTER SUBFAMILY A ABCA"/>
    <property type="match status" value="1"/>
</dbReference>
<dbReference type="InterPro" id="IPR017871">
    <property type="entry name" value="ABC_transporter-like_CS"/>
</dbReference>
<feature type="compositionally biased region" description="Basic residues" evidence="3">
    <location>
        <begin position="1547"/>
        <end position="1569"/>
    </location>
</feature>
<keyword evidence="7" id="KW-1185">Reference proteome</keyword>
<keyword evidence="4" id="KW-1133">Transmembrane helix</keyword>
<dbReference type="Gene3D" id="3.40.50.300">
    <property type="entry name" value="P-loop containing nucleotide triphosphate hydrolases"/>
    <property type="match status" value="2"/>
</dbReference>
<dbReference type="InterPro" id="IPR003439">
    <property type="entry name" value="ABC_transporter-like_ATP-bd"/>
</dbReference>
<keyword evidence="4" id="KW-0472">Membrane</keyword>
<feature type="transmembrane region" description="Helical" evidence="4">
    <location>
        <begin position="810"/>
        <end position="829"/>
    </location>
</feature>
<dbReference type="PROSITE" id="PS50893">
    <property type="entry name" value="ABC_TRANSPORTER_2"/>
    <property type="match status" value="2"/>
</dbReference>
<dbReference type="SUPFAM" id="SSF52540">
    <property type="entry name" value="P-loop containing nucleoside triphosphate hydrolases"/>
    <property type="match status" value="2"/>
</dbReference>
<feature type="transmembrane region" description="Helical" evidence="4">
    <location>
        <begin position="239"/>
        <end position="267"/>
    </location>
</feature>
<dbReference type="EMBL" id="CAJFDH010000003">
    <property type="protein sequence ID" value="CAD5216629.1"/>
    <property type="molecule type" value="Genomic_DNA"/>
</dbReference>
<evidence type="ECO:0000259" key="5">
    <source>
        <dbReference type="PROSITE" id="PS50893"/>
    </source>
</evidence>
<dbReference type="FunFam" id="3.40.50.300:FF:000933">
    <property type="entry name" value="ABC transporter A family member 7"/>
    <property type="match status" value="1"/>
</dbReference>
<keyword evidence="4" id="KW-0812">Transmembrane</keyword>
<comment type="caution">
    <text evidence="6">The sequence shown here is derived from an EMBL/GenBank/DDBJ whole genome shotgun (WGS) entry which is preliminary data.</text>
</comment>
<evidence type="ECO:0000313" key="6">
    <source>
        <dbReference type="EMBL" id="CAD5216629.1"/>
    </source>
</evidence>
<feature type="transmembrane region" description="Helical" evidence="4">
    <location>
        <begin position="368"/>
        <end position="392"/>
    </location>
</feature>
<feature type="transmembrane region" description="Helical" evidence="4">
    <location>
        <begin position="197"/>
        <end position="216"/>
    </location>
</feature>
<dbReference type="GO" id="GO:0140359">
    <property type="term" value="F:ABC-type transporter activity"/>
    <property type="evidence" value="ECO:0007669"/>
    <property type="project" value="InterPro"/>
</dbReference>
<name>A0A811KLK5_9BILA</name>
<dbReference type="FunFam" id="3.40.50.300:FF:001598">
    <property type="entry name" value="ABC transporter ced-7"/>
    <property type="match status" value="1"/>
</dbReference>
<dbReference type="PROSITE" id="PS00211">
    <property type="entry name" value="ABC_TRANSPORTER_1"/>
    <property type="match status" value="2"/>
</dbReference>
<feature type="transmembrane region" description="Helical" evidence="4">
    <location>
        <begin position="23"/>
        <end position="44"/>
    </location>
</feature>
<keyword evidence="1" id="KW-0547">Nucleotide-binding</keyword>
<dbReference type="GO" id="GO:0005524">
    <property type="term" value="F:ATP binding"/>
    <property type="evidence" value="ECO:0007669"/>
    <property type="project" value="UniProtKB-KW"/>
</dbReference>
<keyword evidence="2" id="KW-0067">ATP-binding</keyword>
<dbReference type="PANTHER" id="PTHR19229:SF250">
    <property type="entry name" value="ABC TRANSPORTER DOMAIN-CONTAINING PROTEIN-RELATED"/>
    <property type="match status" value="1"/>
</dbReference>
<dbReference type="GO" id="GO:0005319">
    <property type="term" value="F:lipid transporter activity"/>
    <property type="evidence" value="ECO:0007669"/>
    <property type="project" value="TreeGrafter"/>
</dbReference>
<organism evidence="6 7">
    <name type="scientific">Bursaphelenchus okinawaensis</name>
    <dbReference type="NCBI Taxonomy" id="465554"/>
    <lineage>
        <taxon>Eukaryota</taxon>
        <taxon>Metazoa</taxon>
        <taxon>Ecdysozoa</taxon>
        <taxon>Nematoda</taxon>
        <taxon>Chromadorea</taxon>
        <taxon>Rhabditida</taxon>
        <taxon>Tylenchina</taxon>
        <taxon>Tylenchomorpha</taxon>
        <taxon>Aphelenchoidea</taxon>
        <taxon>Aphelenchoididae</taxon>
        <taxon>Bursaphelenchus</taxon>
    </lineage>
</organism>
<dbReference type="Proteomes" id="UP000783686">
    <property type="component" value="Unassembled WGS sequence"/>
</dbReference>
<accession>A0A811KLK5</accession>
<feature type="domain" description="ABC transporter" evidence="5">
    <location>
        <begin position="1226"/>
        <end position="1450"/>
    </location>
</feature>
<evidence type="ECO:0000256" key="4">
    <source>
        <dbReference type="SAM" id="Phobius"/>
    </source>
</evidence>
<proteinExistence type="predicted"/>
<dbReference type="GO" id="GO:0016887">
    <property type="term" value="F:ATP hydrolysis activity"/>
    <property type="evidence" value="ECO:0007669"/>
    <property type="project" value="InterPro"/>
</dbReference>
<reference evidence="6" key="1">
    <citation type="submission" date="2020-09" db="EMBL/GenBank/DDBJ databases">
        <authorList>
            <person name="Kikuchi T."/>
        </authorList>
    </citation>
    <scope>NUCLEOTIDE SEQUENCE</scope>
    <source>
        <strain evidence="6">SH1</strain>
    </source>
</reference>
<feature type="domain" description="ABC transporter" evidence="5">
    <location>
        <begin position="444"/>
        <end position="673"/>
    </location>
</feature>
<feature type="transmembrane region" description="Helical" evidence="4">
    <location>
        <begin position="304"/>
        <end position="322"/>
    </location>
</feature>
<dbReference type="InterPro" id="IPR027417">
    <property type="entry name" value="P-loop_NTPase"/>
</dbReference>
<gene>
    <name evidence="6" type="ORF">BOKJ2_LOCUS6683</name>
</gene>
<evidence type="ECO:0000313" key="7">
    <source>
        <dbReference type="Proteomes" id="UP000614601"/>
    </source>
</evidence>
<feature type="transmembrane region" description="Helical" evidence="4">
    <location>
        <begin position="960"/>
        <end position="982"/>
    </location>
</feature>
<feature type="compositionally biased region" description="Low complexity" evidence="3">
    <location>
        <begin position="1590"/>
        <end position="1613"/>
    </location>
</feature>
<protein>
    <recommendedName>
        <fullName evidence="5">ABC transporter domain-containing protein</fullName>
    </recommendedName>
</protein>
<feature type="transmembrane region" description="Helical" evidence="4">
    <location>
        <begin position="1158"/>
        <end position="1178"/>
    </location>
</feature>
<dbReference type="Proteomes" id="UP000614601">
    <property type="component" value="Unassembled WGS sequence"/>
</dbReference>
<dbReference type="Pfam" id="PF00005">
    <property type="entry name" value="ABC_tran"/>
    <property type="match status" value="2"/>
</dbReference>
<dbReference type="CDD" id="cd03263">
    <property type="entry name" value="ABC_subfamily_A"/>
    <property type="match status" value="2"/>
</dbReference>
<evidence type="ECO:0000256" key="3">
    <source>
        <dbReference type="SAM" id="MobiDB-lite"/>
    </source>
</evidence>
<feature type="transmembrane region" description="Helical" evidence="4">
    <location>
        <begin position="1070"/>
        <end position="1101"/>
    </location>
</feature>
<evidence type="ECO:0000256" key="2">
    <source>
        <dbReference type="ARBA" id="ARBA00022840"/>
    </source>
</evidence>
<dbReference type="EMBL" id="CAJFCW020000003">
    <property type="protein sequence ID" value="CAG9106310.1"/>
    <property type="molecule type" value="Genomic_DNA"/>
</dbReference>
<dbReference type="SMART" id="SM00382">
    <property type="entry name" value="AAA"/>
    <property type="match status" value="2"/>
</dbReference>
<feature type="transmembrane region" description="Helical" evidence="4">
    <location>
        <begin position="274"/>
        <end position="298"/>
    </location>
</feature>